<dbReference type="EMBL" id="CM051394">
    <property type="protein sequence ID" value="KAJ4728475.1"/>
    <property type="molecule type" value="Genomic_DNA"/>
</dbReference>
<organism evidence="1 2">
    <name type="scientific">Melia azedarach</name>
    <name type="common">Chinaberry tree</name>
    <dbReference type="NCBI Taxonomy" id="155640"/>
    <lineage>
        <taxon>Eukaryota</taxon>
        <taxon>Viridiplantae</taxon>
        <taxon>Streptophyta</taxon>
        <taxon>Embryophyta</taxon>
        <taxon>Tracheophyta</taxon>
        <taxon>Spermatophyta</taxon>
        <taxon>Magnoliopsida</taxon>
        <taxon>eudicotyledons</taxon>
        <taxon>Gunneridae</taxon>
        <taxon>Pentapetalae</taxon>
        <taxon>rosids</taxon>
        <taxon>malvids</taxon>
        <taxon>Sapindales</taxon>
        <taxon>Meliaceae</taxon>
        <taxon>Melia</taxon>
    </lineage>
</organism>
<protein>
    <submittedName>
        <fullName evidence="1">RING/U-box superfamily protein</fullName>
    </submittedName>
</protein>
<dbReference type="Proteomes" id="UP001164539">
    <property type="component" value="Chromosome 1"/>
</dbReference>
<name>A0ACC1Z0V6_MELAZ</name>
<evidence type="ECO:0000313" key="2">
    <source>
        <dbReference type="Proteomes" id="UP001164539"/>
    </source>
</evidence>
<comment type="caution">
    <text evidence="1">The sequence shown here is derived from an EMBL/GenBank/DDBJ whole genome shotgun (WGS) entry which is preliminary data.</text>
</comment>
<sequence length="384" mass="41748">MSTISERRDSLAGLTLDAILSDKRPMPPPPPPPSSRTLLDIIRDEDPNGKSFGQKDRMSWKLFRDRLRLKRAGAAWTSSVRVPASDIPIQSGSVHNPRSQLSRRSSVRYQSNPSSNNSSTESAPDVTQPEHSAAPTNARPQFTRRSSVRIVPPPPLPSESTPNEDAPNIPMPADAPPSRSFRPQISRHNSTRLLASNQDSEDNSVDPFEVAREGTRRLAVALAEERSLSAREAVAAQEAAEAEAAAAAAAAEAEESESATPTATGTTGDAAPGRAEPAPVRMSLMDLLEETDRQMGLEGSRYTMAADDEEEEEEEEEEDEEEAAAAEDVGGIEYNCCVCMVRHKGAAFIPCGHTFCRLCSRELWVQRGNCPLCNGFILEILDIF</sequence>
<reference evidence="1 2" key="1">
    <citation type="journal article" date="2023" name="Science">
        <title>Complex scaffold remodeling in plant triterpene biosynthesis.</title>
        <authorList>
            <person name="De La Pena R."/>
            <person name="Hodgson H."/>
            <person name="Liu J.C."/>
            <person name="Stephenson M.J."/>
            <person name="Martin A.C."/>
            <person name="Owen C."/>
            <person name="Harkess A."/>
            <person name="Leebens-Mack J."/>
            <person name="Jimenez L.E."/>
            <person name="Osbourn A."/>
            <person name="Sattely E.S."/>
        </authorList>
    </citation>
    <scope>NUCLEOTIDE SEQUENCE [LARGE SCALE GENOMIC DNA]</scope>
    <source>
        <strain evidence="2">cv. JPN11</strain>
        <tissue evidence="1">Leaf</tissue>
    </source>
</reference>
<gene>
    <name evidence="1" type="ORF">OWV82_001399</name>
</gene>
<proteinExistence type="predicted"/>
<evidence type="ECO:0000313" key="1">
    <source>
        <dbReference type="EMBL" id="KAJ4728475.1"/>
    </source>
</evidence>
<keyword evidence="2" id="KW-1185">Reference proteome</keyword>
<accession>A0ACC1Z0V6</accession>